<organism evidence="1 2">
    <name type="scientific">Phlebia brevispora</name>
    <dbReference type="NCBI Taxonomy" id="194682"/>
    <lineage>
        <taxon>Eukaryota</taxon>
        <taxon>Fungi</taxon>
        <taxon>Dikarya</taxon>
        <taxon>Basidiomycota</taxon>
        <taxon>Agaricomycotina</taxon>
        <taxon>Agaricomycetes</taxon>
        <taxon>Polyporales</taxon>
        <taxon>Meruliaceae</taxon>
        <taxon>Phlebia</taxon>
    </lineage>
</organism>
<name>A0ACC1TCM9_9APHY</name>
<accession>A0ACC1TCM9</accession>
<reference evidence="1" key="1">
    <citation type="submission" date="2022-07" db="EMBL/GenBank/DDBJ databases">
        <title>Genome Sequence of Phlebia brevispora.</title>
        <authorList>
            <person name="Buettner E."/>
        </authorList>
    </citation>
    <scope>NUCLEOTIDE SEQUENCE</scope>
    <source>
        <strain evidence="1">MPL23</strain>
    </source>
</reference>
<protein>
    <submittedName>
        <fullName evidence="1">Uncharacterized protein</fullName>
    </submittedName>
</protein>
<keyword evidence="2" id="KW-1185">Reference proteome</keyword>
<evidence type="ECO:0000313" key="2">
    <source>
        <dbReference type="Proteomes" id="UP001148662"/>
    </source>
</evidence>
<gene>
    <name evidence="1" type="ORF">NM688_g1106</name>
</gene>
<sequence>MSIQTASIEMAMSRSSSVRTLAGYLTPANRPHHAVLTFSPIKQSRKADSRNDIQSSATDQNGPTDPEFVENHLSRTPATTRCTLSSLPEKTQNDLLDVMNSRGPENTIYKPFSDFLTYLSGKIYASLPAPTKESTILVEFVPNGGKRMVGHPGKRELTASYAPDCVGVEGPRTDFEVDTGSDGQPVYDPIPYHRASTLIEIKPYAGNGALQSISYTWYHLQARPDLPGVYCLAANPRFYQISWVDSSGPVTSPRYDWKNGSRYQLDPLLDYLYSVYVPPSGHIAKDPSITVRRVESSPDAIWDICSGGSLYEGCKILSISPPWGIATTVFEHIEDGRTTIIKDYYRDNERRFQEEVLLAQIHAQGVMPGVVRLVSHEEVMANGQTITAVRFARSAAAKVNEYTDRWVKMRLIFSSVGKKLSDVSSLRELLMVFFDLNEIHRALLRVGVLHRDISANNVLIRPQHWFEGDQPISYNPSPKLISEILHGTSMKSETNDGSTCLLIDFDNSANLIHAPEDAAGTKEELAHRTGTPTYIARAVSNGTLLNAARHRKYHPMPELSDKARKLYDNTWGTATYEEYCDRNGTCHGCVVPDDDALRARSKELSTEPFCHRPHHDVESMFWTLFVSLLKAVPRGDVQDEQGPYFRGAWKALEEHTIGPVEKPFIDPRDNSVLRELVDDGPGRVCNILHPAFECTPLPKMIARLAQHVAPEYGLLEGISKPDHMHEVWRRLLLDCLIEMEDENIDIEFDTQKERNPRRASSNLKRGRSSAEVDPDDDGNDPCVPHDGCSAAVAEPYDVNFFYPVHDLESSRLKLTPFIPSIHAEPYFSAISPHPEAYTYIPFSPFLSVAEFMNWVENRIRQDPSLVLFAMIDKTRLSDTAPRPRSPSSSEATTLAEAEAQAVSEAPAIAGIIGLLNTVPSQYSTEIGLLFTLPSSQRTHATTHAVGLLLRWCFNDLGMHRVQWRSDPQNIASVRVAERMGFKKESAAPVGPCATSWEGGCACQAE</sequence>
<dbReference type="Proteomes" id="UP001148662">
    <property type="component" value="Unassembled WGS sequence"/>
</dbReference>
<proteinExistence type="predicted"/>
<dbReference type="EMBL" id="JANHOG010000110">
    <property type="protein sequence ID" value="KAJ3558104.1"/>
    <property type="molecule type" value="Genomic_DNA"/>
</dbReference>
<evidence type="ECO:0000313" key="1">
    <source>
        <dbReference type="EMBL" id="KAJ3558104.1"/>
    </source>
</evidence>
<comment type="caution">
    <text evidence="1">The sequence shown here is derived from an EMBL/GenBank/DDBJ whole genome shotgun (WGS) entry which is preliminary data.</text>
</comment>